<keyword evidence="2" id="KW-0597">Phosphoprotein</keyword>
<dbReference type="GO" id="GO:0000976">
    <property type="term" value="F:transcription cis-regulatory region binding"/>
    <property type="evidence" value="ECO:0007669"/>
    <property type="project" value="TreeGrafter"/>
</dbReference>
<evidence type="ECO:0000259" key="5">
    <source>
        <dbReference type="PROSITE" id="PS51755"/>
    </source>
</evidence>
<accession>A0A375YK98</accession>
<dbReference type="SUPFAM" id="SSF52172">
    <property type="entry name" value="CheY-like"/>
    <property type="match status" value="1"/>
</dbReference>
<reference evidence="6 7" key="1">
    <citation type="submission" date="2018-05" db="EMBL/GenBank/DDBJ databases">
        <authorList>
            <consortium name="IHU Genomes"/>
        </authorList>
    </citation>
    <scope>NUCLEOTIDE SEQUENCE [LARGE SCALE GENOMIC DNA]</scope>
    <source>
        <strain evidence="6 7">P7335</strain>
    </source>
</reference>
<evidence type="ECO:0000313" key="7">
    <source>
        <dbReference type="Proteomes" id="UP000252008"/>
    </source>
</evidence>
<sequence>MAAILVAEDEPRISSFVRKGLSTNGFSVTVVADGPAAYGHARTGDFDLLVLDIGLPGIDGFTVLRRLRSEGNLIPVVALTTRAGATEAAAKLGSGDGHLAKPFRFEELLARVRLALASGRAIEMATLSYGGLRLDLRTRRAHVGDYAVDLSAREFALAETFLRHPGQVLTREELLRQVWGDDYEPGSNVVDVYVRYLRRKLGASRFATLRGMGYRLEAGR</sequence>
<proteinExistence type="predicted"/>
<dbReference type="PANTHER" id="PTHR48111:SF38">
    <property type="entry name" value="TWO-COMPONENT RESPONSE REGULATOR"/>
    <property type="match status" value="1"/>
</dbReference>
<dbReference type="GO" id="GO:0005829">
    <property type="term" value="C:cytosol"/>
    <property type="evidence" value="ECO:0007669"/>
    <property type="project" value="TreeGrafter"/>
</dbReference>
<dbReference type="SMART" id="SM00448">
    <property type="entry name" value="REC"/>
    <property type="match status" value="1"/>
</dbReference>
<evidence type="ECO:0000259" key="4">
    <source>
        <dbReference type="PROSITE" id="PS50110"/>
    </source>
</evidence>
<keyword evidence="1 3" id="KW-0238">DNA-binding</keyword>
<feature type="domain" description="OmpR/PhoB-type" evidence="5">
    <location>
        <begin position="124"/>
        <end position="218"/>
    </location>
</feature>
<dbReference type="Gene3D" id="1.10.10.10">
    <property type="entry name" value="Winged helix-like DNA-binding domain superfamily/Winged helix DNA-binding domain"/>
    <property type="match status" value="1"/>
</dbReference>
<dbReference type="SMART" id="SM00862">
    <property type="entry name" value="Trans_reg_C"/>
    <property type="match status" value="1"/>
</dbReference>
<name>A0A375YK98_MYCPF</name>
<dbReference type="PANTHER" id="PTHR48111">
    <property type="entry name" value="REGULATOR OF RPOS"/>
    <property type="match status" value="1"/>
</dbReference>
<dbReference type="EMBL" id="UEGS01000001">
    <property type="protein sequence ID" value="SRX81449.1"/>
    <property type="molecule type" value="Genomic_DNA"/>
</dbReference>
<dbReference type="InterPro" id="IPR001867">
    <property type="entry name" value="OmpR/PhoB-type_DNA-bd"/>
</dbReference>
<dbReference type="AlphaFoldDB" id="A0A375YK98"/>
<dbReference type="GO" id="GO:0000156">
    <property type="term" value="F:phosphorelay response regulator activity"/>
    <property type="evidence" value="ECO:0007669"/>
    <property type="project" value="TreeGrafter"/>
</dbReference>
<dbReference type="GO" id="GO:0032993">
    <property type="term" value="C:protein-DNA complex"/>
    <property type="evidence" value="ECO:0007669"/>
    <property type="project" value="TreeGrafter"/>
</dbReference>
<evidence type="ECO:0000256" key="1">
    <source>
        <dbReference type="ARBA" id="ARBA00023125"/>
    </source>
</evidence>
<dbReference type="Pfam" id="PF00486">
    <property type="entry name" value="Trans_reg_C"/>
    <property type="match status" value="1"/>
</dbReference>
<dbReference type="STRING" id="39692.BST38_28415"/>
<dbReference type="Pfam" id="PF00072">
    <property type="entry name" value="Response_reg"/>
    <property type="match status" value="1"/>
</dbReference>
<dbReference type="PROSITE" id="PS50110">
    <property type="entry name" value="RESPONSE_REGULATORY"/>
    <property type="match status" value="1"/>
</dbReference>
<feature type="DNA-binding region" description="OmpR/PhoB-type" evidence="3">
    <location>
        <begin position="124"/>
        <end position="218"/>
    </location>
</feature>
<dbReference type="CDD" id="cd00383">
    <property type="entry name" value="trans_reg_C"/>
    <property type="match status" value="1"/>
</dbReference>
<evidence type="ECO:0000313" key="6">
    <source>
        <dbReference type="EMBL" id="SRX81449.1"/>
    </source>
</evidence>
<dbReference type="RefSeq" id="WP_083146868.1">
    <property type="nucleotide sequence ID" value="NZ_MVID01000048.1"/>
</dbReference>
<feature type="domain" description="Response regulatory" evidence="4">
    <location>
        <begin position="3"/>
        <end position="116"/>
    </location>
</feature>
<evidence type="ECO:0000256" key="2">
    <source>
        <dbReference type="PROSITE-ProRule" id="PRU00169"/>
    </source>
</evidence>
<evidence type="ECO:0000256" key="3">
    <source>
        <dbReference type="PROSITE-ProRule" id="PRU01091"/>
    </source>
</evidence>
<dbReference type="InterPro" id="IPR011006">
    <property type="entry name" value="CheY-like_superfamily"/>
</dbReference>
<dbReference type="InterPro" id="IPR036388">
    <property type="entry name" value="WH-like_DNA-bd_sf"/>
</dbReference>
<dbReference type="GO" id="GO:0006355">
    <property type="term" value="P:regulation of DNA-templated transcription"/>
    <property type="evidence" value="ECO:0007669"/>
    <property type="project" value="InterPro"/>
</dbReference>
<keyword evidence="7" id="KW-1185">Reference proteome</keyword>
<dbReference type="InterPro" id="IPR001789">
    <property type="entry name" value="Sig_transdc_resp-reg_receiver"/>
</dbReference>
<feature type="modified residue" description="4-aspartylphosphate" evidence="2">
    <location>
        <position position="52"/>
    </location>
</feature>
<dbReference type="PROSITE" id="PS51755">
    <property type="entry name" value="OMPR_PHOB"/>
    <property type="match status" value="1"/>
</dbReference>
<organism evidence="6 7">
    <name type="scientific">Mycolicibacterium parafortuitum</name>
    <name type="common">Mycobacterium parafortuitum</name>
    <dbReference type="NCBI Taxonomy" id="39692"/>
    <lineage>
        <taxon>Bacteria</taxon>
        <taxon>Bacillati</taxon>
        <taxon>Actinomycetota</taxon>
        <taxon>Actinomycetes</taxon>
        <taxon>Mycobacteriales</taxon>
        <taxon>Mycobacteriaceae</taxon>
        <taxon>Mycolicibacterium</taxon>
    </lineage>
</organism>
<dbReference type="InterPro" id="IPR039420">
    <property type="entry name" value="WalR-like"/>
</dbReference>
<protein>
    <submittedName>
        <fullName evidence="6">Response regulator with CheY-like receiver domain-containing protein and winged-helix DNA-binding domain-containing protein [Saccharomonospora viridis DSM]</fullName>
    </submittedName>
</protein>
<gene>
    <name evidence="6" type="ORF">MPP7335_03201</name>
</gene>
<dbReference type="Gene3D" id="3.40.50.2300">
    <property type="match status" value="1"/>
</dbReference>
<dbReference type="Proteomes" id="UP000252008">
    <property type="component" value="Unassembled WGS sequence"/>
</dbReference>